<evidence type="ECO:0000313" key="1">
    <source>
        <dbReference type="EMBL" id="KAK6632278.1"/>
    </source>
</evidence>
<reference evidence="1 2" key="1">
    <citation type="submission" date="2023-09" db="EMBL/GenBank/DDBJ databases">
        <title>Genomes of two closely related lineages of the louse Polyplax serrata with different host specificities.</title>
        <authorList>
            <person name="Martinu J."/>
            <person name="Tarabai H."/>
            <person name="Stefka J."/>
            <person name="Hypsa V."/>
        </authorList>
    </citation>
    <scope>NUCLEOTIDE SEQUENCE [LARGE SCALE GENOMIC DNA]</scope>
    <source>
        <strain evidence="1">98ZLc_SE</strain>
    </source>
</reference>
<dbReference type="EMBL" id="JAWJWF010000005">
    <property type="protein sequence ID" value="KAK6632278.1"/>
    <property type="molecule type" value="Genomic_DNA"/>
</dbReference>
<sequence length="99" mass="11398">MILQTFREYYKKKKPQPPTVTWGCEWDGKEPTDCKEVSPEGLAPRQQQDLLGNALLDIGWAVQTHDTLQAESFSVRTGNRDRPLTSARYLHVGFNCRYL</sequence>
<keyword evidence="2" id="KW-1185">Reference proteome</keyword>
<dbReference type="Proteomes" id="UP001359485">
    <property type="component" value="Unassembled WGS sequence"/>
</dbReference>
<organism evidence="1 2">
    <name type="scientific">Polyplax serrata</name>
    <name type="common">Common mouse louse</name>
    <dbReference type="NCBI Taxonomy" id="468196"/>
    <lineage>
        <taxon>Eukaryota</taxon>
        <taxon>Metazoa</taxon>
        <taxon>Ecdysozoa</taxon>
        <taxon>Arthropoda</taxon>
        <taxon>Hexapoda</taxon>
        <taxon>Insecta</taxon>
        <taxon>Pterygota</taxon>
        <taxon>Neoptera</taxon>
        <taxon>Paraneoptera</taxon>
        <taxon>Psocodea</taxon>
        <taxon>Troctomorpha</taxon>
        <taxon>Phthiraptera</taxon>
        <taxon>Anoplura</taxon>
        <taxon>Polyplacidae</taxon>
        <taxon>Polyplax</taxon>
    </lineage>
</organism>
<evidence type="ECO:0000313" key="2">
    <source>
        <dbReference type="Proteomes" id="UP001359485"/>
    </source>
</evidence>
<accession>A0ABR1B266</accession>
<protein>
    <submittedName>
        <fullName evidence="1">Uncharacterized protein</fullName>
    </submittedName>
</protein>
<name>A0ABR1B266_POLSC</name>
<gene>
    <name evidence="1" type="ORF">RUM44_007319</name>
</gene>
<proteinExistence type="predicted"/>
<comment type="caution">
    <text evidence="1">The sequence shown here is derived from an EMBL/GenBank/DDBJ whole genome shotgun (WGS) entry which is preliminary data.</text>
</comment>